<organism evidence="4 5">
    <name type="scientific">Actinokineospora spheciospongiae</name>
    <dbReference type="NCBI Taxonomy" id="909613"/>
    <lineage>
        <taxon>Bacteria</taxon>
        <taxon>Bacillati</taxon>
        <taxon>Actinomycetota</taxon>
        <taxon>Actinomycetes</taxon>
        <taxon>Pseudonocardiales</taxon>
        <taxon>Pseudonocardiaceae</taxon>
        <taxon>Actinokineospora</taxon>
    </lineage>
</organism>
<evidence type="ECO:0008006" key="6">
    <source>
        <dbReference type="Google" id="ProtNLM"/>
    </source>
</evidence>
<name>W7IZL0_9PSEU</name>
<evidence type="ECO:0000313" key="4">
    <source>
        <dbReference type="EMBL" id="EWC62001.1"/>
    </source>
</evidence>
<evidence type="ECO:0000313" key="5">
    <source>
        <dbReference type="Proteomes" id="UP000019277"/>
    </source>
</evidence>
<sequence>MSFSDGGSDEPRRSDPGGVVDSPLGFVAEHIRRYVESGGTETEVVDGLDMLLLTTRGRRSGKRRRTALVYGLDEEGRYVLVASNGGAPADPAWYLNLLADGEVELQVGPDRFVARARRATAEEKPRLWHLMTSLWPDYDTYRAKAPREIPLVVVEPLR</sequence>
<dbReference type="GO" id="GO:0070967">
    <property type="term" value="F:coenzyme F420 binding"/>
    <property type="evidence" value="ECO:0007669"/>
    <property type="project" value="TreeGrafter"/>
</dbReference>
<dbReference type="Proteomes" id="UP000019277">
    <property type="component" value="Unassembled WGS sequence"/>
</dbReference>
<dbReference type="STRING" id="909613.UO65_2712"/>
<dbReference type="eggNOG" id="COG0748">
    <property type="taxonomic scope" value="Bacteria"/>
</dbReference>
<comment type="caution">
    <text evidence="4">The sequence shown here is derived from an EMBL/GenBank/DDBJ whole genome shotgun (WGS) entry which is preliminary data.</text>
</comment>
<proteinExistence type="inferred from homology"/>
<feature type="region of interest" description="Disordered" evidence="3">
    <location>
        <begin position="1"/>
        <end position="21"/>
    </location>
</feature>
<dbReference type="NCBIfam" id="TIGR00026">
    <property type="entry name" value="hi_GC_TIGR00026"/>
    <property type="match status" value="1"/>
</dbReference>
<keyword evidence="5" id="KW-1185">Reference proteome</keyword>
<dbReference type="Pfam" id="PF04075">
    <property type="entry name" value="F420H2_quin_red"/>
    <property type="match status" value="1"/>
</dbReference>
<comment type="catalytic activity">
    <reaction evidence="2">
        <text>oxidized coenzyme F420-(gamma-L-Glu)(n) + a quinol + H(+) = reduced coenzyme F420-(gamma-L-Glu)(n) + a quinone</text>
        <dbReference type="Rhea" id="RHEA:39663"/>
        <dbReference type="Rhea" id="RHEA-COMP:12939"/>
        <dbReference type="Rhea" id="RHEA-COMP:14378"/>
        <dbReference type="ChEBI" id="CHEBI:15378"/>
        <dbReference type="ChEBI" id="CHEBI:24646"/>
        <dbReference type="ChEBI" id="CHEBI:132124"/>
        <dbReference type="ChEBI" id="CHEBI:133980"/>
        <dbReference type="ChEBI" id="CHEBI:139511"/>
    </reaction>
</comment>
<dbReference type="PANTHER" id="PTHR39428">
    <property type="entry name" value="F420H(2)-DEPENDENT QUINONE REDUCTASE RV1261C"/>
    <property type="match status" value="1"/>
</dbReference>
<comment type="similarity">
    <text evidence="1">Belongs to the F420H(2)-dependent quinone reductase family.</text>
</comment>
<evidence type="ECO:0000256" key="1">
    <source>
        <dbReference type="ARBA" id="ARBA00008710"/>
    </source>
</evidence>
<dbReference type="RefSeq" id="WP_052021135.1">
    <property type="nucleotide sequence ID" value="NZ_AYXG01000097.1"/>
</dbReference>
<evidence type="ECO:0000256" key="3">
    <source>
        <dbReference type="SAM" id="MobiDB-lite"/>
    </source>
</evidence>
<gene>
    <name evidence="4" type="ORF">UO65_2712</name>
</gene>
<dbReference type="GO" id="GO:0016491">
    <property type="term" value="F:oxidoreductase activity"/>
    <property type="evidence" value="ECO:0007669"/>
    <property type="project" value="InterPro"/>
</dbReference>
<dbReference type="AlphaFoldDB" id="W7IZL0"/>
<dbReference type="InterPro" id="IPR012349">
    <property type="entry name" value="Split_barrel_FMN-bd"/>
</dbReference>
<reference evidence="4 5" key="1">
    <citation type="journal article" date="2014" name="Genome Announc.">
        <title>Draft Genome Sequence of the Antitrypanosomally Active Sponge-Associated Bacterium Actinokineospora sp. Strain EG49.</title>
        <authorList>
            <person name="Harjes J."/>
            <person name="Ryu T."/>
            <person name="Abdelmohsen U.R."/>
            <person name="Moitinho-Silva L."/>
            <person name="Horn H."/>
            <person name="Ravasi T."/>
            <person name="Hentschel U."/>
        </authorList>
    </citation>
    <scope>NUCLEOTIDE SEQUENCE [LARGE SCALE GENOMIC DNA]</scope>
    <source>
        <strain evidence="4 5">EG49</strain>
    </source>
</reference>
<dbReference type="InterPro" id="IPR004378">
    <property type="entry name" value="F420H2_quin_Rdtase"/>
</dbReference>
<dbReference type="GO" id="GO:0005886">
    <property type="term" value="C:plasma membrane"/>
    <property type="evidence" value="ECO:0007669"/>
    <property type="project" value="TreeGrafter"/>
</dbReference>
<dbReference type="PANTHER" id="PTHR39428:SF3">
    <property type="entry name" value="DEAZAFLAVIN-DEPENDENT NITROREDUCTASE"/>
    <property type="match status" value="1"/>
</dbReference>
<dbReference type="EMBL" id="AYXG01000097">
    <property type="protein sequence ID" value="EWC62001.1"/>
    <property type="molecule type" value="Genomic_DNA"/>
</dbReference>
<accession>W7IZL0</accession>
<protein>
    <recommendedName>
        <fullName evidence="6">AclJ</fullName>
    </recommendedName>
</protein>
<evidence type="ECO:0000256" key="2">
    <source>
        <dbReference type="ARBA" id="ARBA00049106"/>
    </source>
</evidence>
<dbReference type="Gene3D" id="2.30.110.10">
    <property type="entry name" value="Electron Transport, Fmn-binding Protein, Chain A"/>
    <property type="match status" value="1"/>
</dbReference>